<dbReference type="InterPro" id="IPR024529">
    <property type="entry name" value="ECF_trnsprt_substrate-spec"/>
</dbReference>
<feature type="transmembrane region" description="Helical" evidence="1">
    <location>
        <begin position="129"/>
        <end position="152"/>
    </location>
</feature>
<dbReference type="GO" id="GO:0022857">
    <property type="term" value="F:transmembrane transporter activity"/>
    <property type="evidence" value="ECO:0007669"/>
    <property type="project" value="InterPro"/>
</dbReference>
<dbReference type="EMBL" id="FNOU01000007">
    <property type="protein sequence ID" value="SDX76540.1"/>
    <property type="molecule type" value="Genomic_DNA"/>
</dbReference>
<dbReference type="RefSeq" id="WP_090244322.1">
    <property type="nucleotide sequence ID" value="NZ_FNOU01000007.1"/>
</dbReference>
<dbReference type="Pfam" id="PF12822">
    <property type="entry name" value="ECF_trnsprt"/>
    <property type="match status" value="1"/>
</dbReference>
<sequence>MKNKSTSDLVQLSLFVAIIVLLAVTPFLGYIPLGFTKATIIHIPVIIGSIVLGSKKGAFLGFVFGLTSLLNATFNPTPTSFAFSPFYSFAGVNGNFWSLVICFVPRILVGIVPFYVYRALKSKIGKDSVALTVAGVCGSLTNTVLVLSLIYFCFGQQYAAVSGVDYSALVGVLMGVVGINGIPEAIVAGVLTLAVAKVLLKYQKHVASPA</sequence>
<dbReference type="Gene3D" id="1.10.1760.20">
    <property type="match status" value="1"/>
</dbReference>
<evidence type="ECO:0000313" key="2">
    <source>
        <dbReference type="EMBL" id="SDX76540.1"/>
    </source>
</evidence>
<dbReference type="OrthoDB" id="9813540at2"/>
<evidence type="ECO:0000313" key="3">
    <source>
        <dbReference type="Proteomes" id="UP000199652"/>
    </source>
</evidence>
<keyword evidence="3" id="KW-1185">Reference proteome</keyword>
<feature type="transmembrane region" description="Helical" evidence="1">
    <location>
        <begin position="172"/>
        <end position="196"/>
    </location>
</feature>
<dbReference type="AlphaFoldDB" id="A0A1H3ED56"/>
<proteinExistence type="predicted"/>
<accession>A0A1H3ED56</accession>
<feature type="transmembrane region" description="Helical" evidence="1">
    <location>
        <begin position="96"/>
        <end position="117"/>
    </location>
</feature>
<protein>
    <submittedName>
        <fullName evidence="2">Uncharacterized membrane protein</fullName>
    </submittedName>
</protein>
<evidence type="ECO:0000256" key="1">
    <source>
        <dbReference type="SAM" id="Phobius"/>
    </source>
</evidence>
<keyword evidence="1" id="KW-0812">Transmembrane</keyword>
<feature type="transmembrane region" description="Helical" evidence="1">
    <location>
        <begin position="59"/>
        <end position="76"/>
    </location>
</feature>
<gene>
    <name evidence="2" type="ORF">SAMN04488579_1074</name>
</gene>
<organism evidence="2 3">
    <name type="scientific">Eubacterium barkeri</name>
    <name type="common">Clostridium barkeri</name>
    <dbReference type="NCBI Taxonomy" id="1528"/>
    <lineage>
        <taxon>Bacteria</taxon>
        <taxon>Bacillati</taxon>
        <taxon>Bacillota</taxon>
        <taxon>Clostridia</taxon>
        <taxon>Eubacteriales</taxon>
        <taxon>Eubacteriaceae</taxon>
        <taxon>Eubacterium</taxon>
    </lineage>
</organism>
<name>A0A1H3ED56_EUBBA</name>
<dbReference type="Proteomes" id="UP000199652">
    <property type="component" value="Unassembled WGS sequence"/>
</dbReference>
<feature type="transmembrane region" description="Helical" evidence="1">
    <location>
        <begin position="35"/>
        <end position="52"/>
    </location>
</feature>
<dbReference type="STRING" id="1528.SAMN04488579_1074"/>
<keyword evidence="1" id="KW-0472">Membrane</keyword>
<feature type="transmembrane region" description="Helical" evidence="1">
    <location>
        <begin position="12"/>
        <end position="29"/>
    </location>
</feature>
<reference evidence="3" key="1">
    <citation type="submission" date="2016-10" db="EMBL/GenBank/DDBJ databases">
        <authorList>
            <person name="Varghese N."/>
            <person name="Submissions S."/>
        </authorList>
    </citation>
    <scope>NUCLEOTIDE SEQUENCE [LARGE SCALE GENOMIC DNA]</scope>
    <source>
        <strain evidence="3">VPI 5359</strain>
    </source>
</reference>
<keyword evidence="1" id="KW-1133">Transmembrane helix</keyword>